<evidence type="ECO:0000256" key="4">
    <source>
        <dbReference type="ARBA" id="ARBA00023002"/>
    </source>
</evidence>
<keyword evidence="4 6" id="KW-0560">Oxidoreductase</keyword>
<keyword evidence="11" id="KW-1185">Reference proteome</keyword>
<dbReference type="InterPro" id="IPR019831">
    <property type="entry name" value="Mn/Fe_SOD_N"/>
</dbReference>
<dbReference type="InterPro" id="IPR019833">
    <property type="entry name" value="Mn/Fe_SOD_BS"/>
</dbReference>
<dbReference type="FunFam" id="3.55.40.20:FF:000004">
    <property type="entry name" value="Superoxide dismutase [Fe]"/>
    <property type="match status" value="1"/>
</dbReference>
<feature type="domain" description="Manganese/iron superoxide dismutase N-terminal" evidence="7">
    <location>
        <begin position="3"/>
        <end position="84"/>
    </location>
</feature>
<dbReference type="Gene3D" id="1.10.287.990">
    <property type="entry name" value="Fe,Mn superoxide dismutase (SOD) domain"/>
    <property type="match status" value="1"/>
</dbReference>
<evidence type="ECO:0000313" key="12">
    <source>
        <dbReference type="Proteomes" id="UP000580718"/>
    </source>
</evidence>
<feature type="binding site" evidence="5">
    <location>
        <position position="28"/>
    </location>
    <ligand>
        <name>Mn(2+)</name>
        <dbReference type="ChEBI" id="CHEBI:29035"/>
    </ligand>
</feature>
<proteinExistence type="inferred from homology"/>
<dbReference type="Pfam" id="PF02777">
    <property type="entry name" value="Sod_Fe_C"/>
    <property type="match status" value="1"/>
</dbReference>
<evidence type="ECO:0000256" key="5">
    <source>
        <dbReference type="PIRSR" id="PIRSR000349-1"/>
    </source>
</evidence>
<evidence type="ECO:0000259" key="7">
    <source>
        <dbReference type="Pfam" id="PF00081"/>
    </source>
</evidence>
<dbReference type="EMBL" id="JACIBU010000001">
    <property type="protein sequence ID" value="MBB3677277.1"/>
    <property type="molecule type" value="Genomic_DNA"/>
</dbReference>
<comment type="caution">
    <text evidence="10">The sequence shown here is derived from an EMBL/GenBank/DDBJ whole genome shotgun (WGS) entry which is preliminary data.</text>
</comment>
<dbReference type="PANTHER" id="PTHR11404:SF6">
    <property type="entry name" value="SUPEROXIDE DISMUTASE [MN], MITOCHONDRIAL"/>
    <property type="match status" value="1"/>
</dbReference>
<evidence type="ECO:0000313" key="11">
    <source>
        <dbReference type="Proteomes" id="UP000247602"/>
    </source>
</evidence>
<dbReference type="InterPro" id="IPR036324">
    <property type="entry name" value="Mn/Fe_SOD_N_sf"/>
</dbReference>
<dbReference type="EC" id="1.15.1.1" evidence="2 6"/>
<dbReference type="InterPro" id="IPR036314">
    <property type="entry name" value="SOD_C_sf"/>
</dbReference>
<dbReference type="Proteomes" id="UP000580718">
    <property type="component" value="Unassembled WGS sequence"/>
</dbReference>
<dbReference type="InterPro" id="IPR050265">
    <property type="entry name" value="Fe/Mn_Superoxide_Dismutase"/>
</dbReference>
<reference evidence="9 12" key="2">
    <citation type="submission" date="2020-08" db="EMBL/GenBank/DDBJ databases">
        <title>Sequencing the genomes of 1000 actinobacteria strains.</title>
        <authorList>
            <person name="Klenk H.-P."/>
        </authorList>
    </citation>
    <scope>NUCLEOTIDE SEQUENCE [LARGE SCALE GENOMIC DNA]</scope>
    <source>
        <strain evidence="9 12">DSM 16678</strain>
    </source>
</reference>
<dbReference type="RefSeq" id="WP_110552174.1">
    <property type="nucleotide sequence ID" value="NZ_JACIBU010000001.1"/>
</dbReference>
<gene>
    <name evidence="10" type="ORF">DMO24_10140</name>
    <name evidence="9" type="ORF">FHX36_003012</name>
</gene>
<dbReference type="Gene3D" id="3.55.40.20">
    <property type="entry name" value="Iron/manganese superoxide dismutase, C-terminal domain"/>
    <property type="match status" value="1"/>
</dbReference>
<dbReference type="AlphaFoldDB" id="A0A323VBP6"/>
<dbReference type="InterPro" id="IPR019832">
    <property type="entry name" value="Mn/Fe_SOD_C"/>
</dbReference>
<evidence type="ECO:0000313" key="9">
    <source>
        <dbReference type="EMBL" id="MBB3677277.1"/>
    </source>
</evidence>
<feature type="binding site" evidence="5">
    <location>
        <position position="164"/>
    </location>
    <ligand>
        <name>Mn(2+)</name>
        <dbReference type="ChEBI" id="CHEBI:29035"/>
    </ligand>
</feature>
<comment type="function">
    <text evidence="6">Destroys radicals which are normally produced within the cells and which are toxic to biological systems.</text>
</comment>
<dbReference type="PIRSF" id="PIRSF000349">
    <property type="entry name" value="SODismutase"/>
    <property type="match status" value="1"/>
</dbReference>
<dbReference type="OrthoDB" id="9803125at2"/>
<evidence type="ECO:0000256" key="2">
    <source>
        <dbReference type="ARBA" id="ARBA00012682"/>
    </source>
</evidence>
<accession>A0A323VBP6</accession>
<evidence type="ECO:0000256" key="1">
    <source>
        <dbReference type="ARBA" id="ARBA00008714"/>
    </source>
</evidence>
<dbReference type="PROSITE" id="PS00088">
    <property type="entry name" value="SOD_MN"/>
    <property type="match status" value="1"/>
</dbReference>
<dbReference type="PANTHER" id="PTHR11404">
    <property type="entry name" value="SUPEROXIDE DISMUTASE 2"/>
    <property type="match status" value="1"/>
</dbReference>
<dbReference type="InterPro" id="IPR001189">
    <property type="entry name" value="Mn/Fe_SOD"/>
</dbReference>
<evidence type="ECO:0000313" key="10">
    <source>
        <dbReference type="EMBL" id="PZA21463.1"/>
    </source>
</evidence>
<sequence length="208" mass="22998">MPEYTLPDLPYDHSALEPHISGRIMQLHHDKHHQTYVTGANTALEKLAEARATGNFDTVNQQEKNLAFNLAGHVNHSVFWPNMTPDGAGRPEGEVAAAIDDQFGGFDGFQGHFTATALGVQGSGWAALTWDSVGQKLLVNQFYDHQGNLAAGLVPLLLLDMWEHSFYLDYQNVKADYVTAWWNVVNWADVEQRLARARTATSGLIVPA</sequence>
<dbReference type="GO" id="GO:0004784">
    <property type="term" value="F:superoxide dismutase activity"/>
    <property type="evidence" value="ECO:0007669"/>
    <property type="project" value="UniProtKB-EC"/>
</dbReference>
<dbReference type="GO" id="GO:0046872">
    <property type="term" value="F:metal ion binding"/>
    <property type="evidence" value="ECO:0007669"/>
    <property type="project" value="UniProtKB-KW"/>
</dbReference>
<dbReference type="Proteomes" id="UP000247602">
    <property type="component" value="Unassembled WGS sequence"/>
</dbReference>
<evidence type="ECO:0000256" key="3">
    <source>
        <dbReference type="ARBA" id="ARBA00022723"/>
    </source>
</evidence>
<reference evidence="10 11" key="1">
    <citation type="submission" date="2018-06" db="EMBL/GenBank/DDBJ databases">
        <title>Draft genome sequence of Modestobacter versicolor CP153-2.</title>
        <authorList>
            <person name="Gundlapally S.R."/>
        </authorList>
    </citation>
    <scope>NUCLEOTIDE SEQUENCE [LARGE SCALE GENOMIC DNA]</scope>
    <source>
        <strain evidence="10 11">CP153-2</strain>
    </source>
</reference>
<organism evidence="10 11">
    <name type="scientific">Modestobacter versicolor</name>
    <dbReference type="NCBI Taxonomy" id="429133"/>
    <lineage>
        <taxon>Bacteria</taxon>
        <taxon>Bacillati</taxon>
        <taxon>Actinomycetota</taxon>
        <taxon>Actinomycetes</taxon>
        <taxon>Geodermatophilales</taxon>
        <taxon>Geodermatophilaceae</taxon>
        <taxon>Modestobacter</taxon>
    </lineage>
</organism>
<keyword evidence="3 5" id="KW-0479">Metal-binding</keyword>
<feature type="binding site" evidence="5">
    <location>
        <position position="160"/>
    </location>
    <ligand>
        <name>Mn(2+)</name>
        <dbReference type="ChEBI" id="CHEBI:29035"/>
    </ligand>
</feature>
<comment type="catalytic activity">
    <reaction evidence="6">
        <text>2 superoxide + 2 H(+) = H2O2 + O2</text>
        <dbReference type="Rhea" id="RHEA:20696"/>
        <dbReference type="ChEBI" id="CHEBI:15378"/>
        <dbReference type="ChEBI" id="CHEBI:15379"/>
        <dbReference type="ChEBI" id="CHEBI:16240"/>
        <dbReference type="ChEBI" id="CHEBI:18421"/>
        <dbReference type="EC" id="1.15.1.1"/>
    </reaction>
</comment>
<comment type="similarity">
    <text evidence="1 6">Belongs to the iron/manganese superoxide dismutase family.</text>
</comment>
<feature type="domain" description="Manganese/iron superoxide dismutase C-terminal" evidence="8">
    <location>
        <begin position="91"/>
        <end position="193"/>
    </location>
</feature>
<name>A0A323VBP6_9ACTN</name>
<dbReference type="EMBL" id="QKNV01000087">
    <property type="protein sequence ID" value="PZA21463.1"/>
    <property type="molecule type" value="Genomic_DNA"/>
</dbReference>
<protein>
    <recommendedName>
        <fullName evidence="2 6">Superoxide dismutase</fullName>
        <ecNumber evidence="2 6">1.15.1.1</ecNumber>
    </recommendedName>
</protein>
<dbReference type="PRINTS" id="PR01703">
    <property type="entry name" value="MNSODISMTASE"/>
</dbReference>
<dbReference type="SUPFAM" id="SSF46609">
    <property type="entry name" value="Fe,Mn superoxide dismutase (SOD), N-terminal domain"/>
    <property type="match status" value="1"/>
</dbReference>
<dbReference type="SUPFAM" id="SSF54719">
    <property type="entry name" value="Fe,Mn superoxide dismutase (SOD), C-terminal domain"/>
    <property type="match status" value="1"/>
</dbReference>
<feature type="binding site" evidence="5">
    <location>
        <position position="76"/>
    </location>
    <ligand>
        <name>Mn(2+)</name>
        <dbReference type="ChEBI" id="CHEBI:29035"/>
    </ligand>
</feature>
<evidence type="ECO:0000259" key="8">
    <source>
        <dbReference type="Pfam" id="PF02777"/>
    </source>
</evidence>
<evidence type="ECO:0000256" key="6">
    <source>
        <dbReference type="RuleBase" id="RU000414"/>
    </source>
</evidence>
<dbReference type="FunFam" id="1.10.287.990:FF:000001">
    <property type="entry name" value="Superoxide dismutase"/>
    <property type="match status" value="1"/>
</dbReference>
<dbReference type="Pfam" id="PF00081">
    <property type="entry name" value="Sod_Fe_N"/>
    <property type="match status" value="1"/>
</dbReference>